<feature type="domain" description="Enoyl reductase (ER)" evidence="7">
    <location>
        <begin position="8"/>
        <end position="358"/>
    </location>
</feature>
<evidence type="ECO:0000256" key="4">
    <source>
        <dbReference type="ARBA" id="ARBA00023002"/>
    </source>
</evidence>
<evidence type="ECO:0000256" key="1">
    <source>
        <dbReference type="ARBA" id="ARBA00008072"/>
    </source>
</evidence>
<evidence type="ECO:0000256" key="3">
    <source>
        <dbReference type="ARBA" id="ARBA00022833"/>
    </source>
</evidence>
<dbReference type="InterPro" id="IPR011032">
    <property type="entry name" value="GroES-like_sf"/>
</dbReference>
<evidence type="ECO:0000256" key="6">
    <source>
        <dbReference type="RuleBase" id="RU361277"/>
    </source>
</evidence>
<evidence type="ECO:0000259" key="7">
    <source>
        <dbReference type="SMART" id="SM00829"/>
    </source>
</evidence>
<dbReference type="Pfam" id="PF08240">
    <property type="entry name" value="ADH_N"/>
    <property type="match status" value="1"/>
</dbReference>
<protein>
    <submittedName>
        <fullName evidence="8">Zn-dependent alcohol dehydrogenase</fullName>
    </submittedName>
</protein>
<dbReference type="PANTHER" id="PTHR43880">
    <property type="entry name" value="ALCOHOL DEHYDROGENASE"/>
    <property type="match status" value="1"/>
</dbReference>
<dbReference type="PANTHER" id="PTHR43880:SF12">
    <property type="entry name" value="ALCOHOL DEHYDROGENASE CLASS-3"/>
    <property type="match status" value="1"/>
</dbReference>
<proteinExistence type="inferred from homology"/>
<dbReference type="InterPro" id="IPR020843">
    <property type="entry name" value="ER"/>
</dbReference>
<dbReference type="EMBL" id="BAAAQW010000006">
    <property type="protein sequence ID" value="GAA2201123.1"/>
    <property type="molecule type" value="Genomic_DNA"/>
</dbReference>
<dbReference type="SMART" id="SM00829">
    <property type="entry name" value="PKS_ER"/>
    <property type="match status" value="1"/>
</dbReference>
<reference evidence="8 9" key="1">
    <citation type="journal article" date="2019" name="Int. J. Syst. Evol. Microbiol.">
        <title>The Global Catalogue of Microorganisms (GCM) 10K type strain sequencing project: providing services to taxonomists for standard genome sequencing and annotation.</title>
        <authorList>
            <consortium name="The Broad Institute Genomics Platform"/>
            <consortium name="The Broad Institute Genome Sequencing Center for Infectious Disease"/>
            <person name="Wu L."/>
            <person name="Ma J."/>
        </authorList>
    </citation>
    <scope>NUCLEOTIDE SEQUENCE [LARGE SCALE GENOMIC DNA]</scope>
    <source>
        <strain evidence="8 9">JCM 16034</strain>
    </source>
</reference>
<dbReference type="InterPro" id="IPR002328">
    <property type="entry name" value="ADH_Zn_CS"/>
</dbReference>
<dbReference type="PROSITE" id="PS00059">
    <property type="entry name" value="ADH_ZINC"/>
    <property type="match status" value="1"/>
</dbReference>
<keyword evidence="5" id="KW-0520">NAD</keyword>
<dbReference type="Proteomes" id="UP001500432">
    <property type="component" value="Unassembled WGS sequence"/>
</dbReference>
<keyword evidence="3 6" id="KW-0862">Zinc</keyword>
<dbReference type="Gene3D" id="3.40.50.720">
    <property type="entry name" value="NAD(P)-binding Rossmann-like Domain"/>
    <property type="match status" value="1"/>
</dbReference>
<dbReference type="SUPFAM" id="SSF50129">
    <property type="entry name" value="GroES-like"/>
    <property type="match status" value="2"/>
</dbReference>
<sequence>MRAAVINRLDGTFDIEDLGMDRPRGEEVLVEVAAAGLCHSDYLVASVDRGRPVPMVAGHEMSGIVVDVGPGVTDLDVGDHVVATEVDFCGVCRECRTGAPFRCLNPAAARRPADAPSRLTRDGAPVTAFGVAGFAERTLLHRNKLVRVPRDIPFAQAAVLGCAVSTGVGAVLNTAGVRPGETVAVVGLGGVGLNVVQGAALAGARAVVGIDLQPPKLALARRFGATHVVNPAEEDAAEAVRAATEGGAHHVFEAIGLGATQRQALGLTRTGGSVNFIGIPQGTPLDVDVMRDLLLGQRTMRGVYMGSTDPRRDIPFYADLYLQGRLNLDELVSVRIDLEEINDAYARQETGAVARSVITF</sequence>
<name>A0ABN3BW64_9MICC</name>
<evidence type="ECO:0000313" key="8">
    <source>
        <dbReference type="EMBL" id="GAA2201123.1"/>
    </source>
</evidence>
<dbReference type="RefSeq" id="WP_344299999.1">
    <property type="nucleotide sequence ID" value="NZ_BAAAQW010000006.1"/>
</dbReference>
<gene>
    <name evidence="8" type="ORF">GCM10009849_24360</name>
</gene>
<dbReference type="Gene3D" id="3.90.180.10">
    <property type="entry name" value="Medium-chain alcohol dehydrogenases, catalytic domain"/>
    <property type="match status" value="1"/>
</dbReference>
<dbReference type="InterPro" id="IPR013154">
    <property type="entry name" value="ADH-like_N"/>
</dbReference>
<dbReference type="Pfam" id="PF00107">
    <property type="entry name" value="ADH_zinc_N"/>
    <property type="match status" value="1"/>
</dbReference>
<comment type="similarity">
    <text evidence="1 6">Belongs to the zinc-containing alcohol dehydrogenase family.</text>
</comment>
<evidence type="ECO:0000313" key="9">
    <source>
        <dbReference type="Proteomes" id="UP001500432"/>
    </source>
</evidence>
<dbReference type="InterPro" id="IPR036291">
    <property type="entry name" value="NAD(P)-bd_dom_sf"/>
</dbReference>
<comment type="caution">
    <text evidence="8">The sequence shown here is derived from an EMBL/GenBank/DDBJ whole genome shotgun (WGS) entry which is preliminary data.</text>
</comment>
<organism evidence="8 9">
    <name type="scientific">Sinomonas flava</name>
    <dbReference type="NCBI Taxonomy" id="496857"/>
    <lineage>
        <taxon>Bacteria</taxon>
        <taxon>Bacillati</taxon>
        <taxon>Actinomycetota</taxon>
        <taxon>Actinomycetes</taxon>
        <taxon>Micrococcales</taxon>
        <taxon>Micrococcaceae</taxon>
        <taxon>Sinomonas</taxon>
    </lineage>
</organism>
<keyword evidence="2 6" id="KW-0479">Metal-binding</keyword>
<dbReference type="SUPFAM" id="SSF51735">
    <property type="entry name" value="NAD(P)-binding Rossmann-fold domains"/>
    <property type="match status" value="1"/>
</dbReference>
<evidence type="ECO:0000256" key="5">
    <source>
        <dbReference type="ARBA" id="ARBA00023027"/>
    </source>
</evidence>
<evidence type="ECO:0000256" key="2">
    <source>
        <dbReference type="ARBA" id="ARBA00022723"/>
    </source>
</evidence>
<accession>A0ABN3BW64</accession>
<dbReference type="InterPro" id="IPR013149">
    <property type="entry name" value="ADH-like_C"/>
</dbReference>
<comment type="cofactor">
    <cofactor evidence="6">
        <name>Zn(2+)</name>
        <dbReference type="ChEBI" id="CHEBI:29105"/>
    </cofactor>
</comment>
<keyword evidence="9" id="KW-1185">Reference proteome</keyword>
<keyword evidence="4" id="KW-0560">Oxidoreductase</keyword>